<dbReference type="InterPro" id="IPR036852">
    <property type="entry name" value="Peptidase_S8/S53_dom_sf"/>
</dbReference>
<organism evidence="3 4">
    <name type="scientific">Sporothrix stenoceras</name>
    <dbReference type="NCBI Taxonomy" id="5173"/>
    <lineage>
        <taxon>Eukaryota</taxon>
        <taxon>Fungi</taxon>
        <taxon>Dikarya</taxon>
        <taxon>Ascomycota</taxon>
        <taxon>Pezizomycotina</taxon>
        <taxon>Sordariomycetes</taxon>
        <taxon>Sordariomycetidae</taxon>
        <taxon>Ophiostomatales</taxon>
        <taxon>Ophiostomataceae</taxon>
        <taxon>Sporothrix</taxon>
    </lineage>
</organism>
<feature type="domain" description="Peptidase S8/S53" evidence="2">
    <location>
        <begin position="12"/>
        <end position="161"/>
    </location>
</feature>
<dbReference type="Proteomes" id="UP001583186">
    <property type="component" value="Unassembled WGS sequence"/>
</dbReference>
<dbReference type="SUPFAM" id="SSF52743">
    <property type="entry name" value="Subtilisin-like"/>
    <property type="match status" value="1"/>
</dbReference>
<name>A0ABR3YQU8_9PEZI</name>
<evidence type="ECO:0000256" key="1">
    <source>
        <dbReference type="SAM" id="MobiDB-lite"/>
    </source>
</evidence>
<protein>
    <recommendedName>
        <fullName evidence="2">Peptidase S8/S53 domain-containing protein</fullName>
    </recommendedName>
</protein>
<feature type="compositionally biased region" description="Polar residues" evidence="1">
    <location>
        <begin position="239"/>
        <end position="250"/>
    </location>
</feature>
<proteinExistence type="predicted"/>
<evidence type="ECO:0000313" key="3">
    <source>
        <dbReference type="EMBL" id="KAL1890307.1"/>
    </source>
</evidence>
<comment type="caution">
    <text evidence="3">The sequence shown here is derived from an EMBL/GenBank/DDBJ whole genome shotgun (WGS) entry which is preliminary data.</text>
</comment>
<feature type="region of interest" description="Disordered" evidence="1">
    <location>
        <begin position="230"/>
        <end position="250"/>
    </location>
</feature>
<dbReference type="Pfam" id="PF00082">
    <property type="entry name" value="Peptidase_S8"/>
    <property type="match status" value="1"/>
</dbReference>
<dbReference type="Gene3D" id="3.40.50.200">
    <property type="entry name" value="Peptidase S8/S53 domain"/>
    <property type="match status" value="1"/>
</dbReference>
<dbReference type="InterPro" id="IPR000209">
    <property type="entry name" value="Peptidase_S8/S53_dom"/>
</dbReference>
<gene>
    <name evidence="3" type="ORF">Sste5346_008309</name>
</gene>
<reference evidence="3 4" key="1">
    <citation type="journal article" date="2024" name="IMA Fungus">
        <title>IMA Genome - F19 : A genome assembly and annotation guide to empower mycologists, including annotated draft genome sequences of Ceratocystis pirilliformis, Diaporthe australafricana, Fusarium ophioides, Paecilomyces lecythidis, and Sporothrix stenoceras.</title>
        <authorList>
            <person name="Aylward J."/>
            <person name="Wilson A.M."/>
            <person name="Visagie C.M."/>
            <person name="Spraker J."/>
            <person name="Barnes I."/>
            <person name="Buitendag C."/>
            <person name="Ceriani C."/>
            <person name="Del Mar Angel L."/>
            <person name="du Plessis D."/>
            <person name="Fuchs T."/>
            <person name="Gasser K."/>
            <person name="Kramer D."/>
            <person name="Li W."/>
            <person name="Munsamy K."/>
            <person name="Piso A."/>
            <person name="Price J.L."/>
            <person name="Sonnekus B."/>
            <person name="Thomas C."/>
            <person name="van der Nest A."/>
            <person name="van Dijk A."/>
            <person name="van Heerden A."/>
            <person name="van Vuuren N."/>
            <person name="Yilmaz N."/>
            <person name="Duong T.A."/>
            <person name="van der Merwe N.A."/>
            <person name="Wingfield M.J."/>
            <person name="Wingfield B.D."/>
        </authorList>
    </citation>
    <scope>NUCLEOTIDE SEQUENCE [LARGE SCALE GENOMIC DNA]</scope>
    <source>
        <strain evidence="3 4">CMW 5346</strain>
    </source>
</reference>
<sequence length="279" mass="30383">MANLICAIDPLCELYVARIAEDAVGIKPDSVAKAIEWAIQCDVDIISMSFVLGTNNDDVRAKVEQASSRGIIMTCSTHDEGARTRKAYPASYRTYETCDSVIVLAACDRYGKLLREPDDEDPHYKLIGDRVPAGIMPFVKSDEHISGSSVATALAAGLCSLILTCDRLADPTKTYKNGSMREEKLDNGRTMSKSEDDYRLGVVKSQFFRMQAGRGSGYVDIDKFGGISEATAGGDNAPGHSQQTGKITTPSVEDVLRKEFKMNPSITPSLSRPVPKKFQ</sequence>
<evidence type="ECO:0000313" key="4">
    <source>
        <dbReference type="Proteomes" id="UP001583186"/>
    </source>
</evidence>
<dbReference type="EMBL" id="JAWCUI010000063">
    <property type="protein sequence ID" value="KAL1890307.1"/>
    <property type="molecule type" value="Genomic_DNA"/>
</dbReference>
<keyword evidence="4" id="KW-1185">Reference proteome</keyword>
<evidence type="ECO:0000259" key="2">
    <source>
        <dbReference type="Pfam" id="PF00082"/>
    </source>
</evidence>
<accession>A0ABR3YQU8</accession>